<dbReference type="EMBL" id="WMBT01000009">
    <property type="protein sequence ID" value="MTE01395.1"/>
    <property type="molecule type" value="Genomic_DNA"/>
</dbReference>
<comment type="caution">
    <text evidence="1">The sequence shown here is derived from an EMBL/GenBank/DDBJ whole genome shotgun (WGS) entry which is preliminary data.</text>
</comment>
<evidence type="ECO:0000313" key="1">
    <source>
        <dbReference type="EMBL" id="MTE01395.1"/>
    </source>
</evidence>
<sequence length="46" mass="5140">MAQNTAQPLSLSARKLQAQADAVLDQMFGYFTREEAPREAETRRAA</sequence>
<dbReference type="RefSeq" id="WP_154765456.1">
    <property type="nucleotide sequence ID" value="NZ_WMBT01000009.1"/>
</dbReference>
<keyword evidence="2" id="KW-1185">Reference proteome</keyword>
<dbReference type="Proteomes" id="UP000481417">
    <property type="component" value="Unassembled WGS sequence"/>
</dbReference>
<proteinExistence type="predicted"/>
<gene>
    <name evidence="1" type="ORF">GIY56_13990</name>
</gene>
<name>A0A6L6HTG4_9RHOB</name>
<dbReference type="AlphaFoldDB" id="A0A6L6HTG4"/>
<evidence type="ECO:0000313" key="2">
    <source>
        <dbReference type="Proteomes" id="UP000481417"/>
    </source>
</evidence>
<protein>
    <submittedName>
        <fullName evidence="1">Uncharacterized protein</fullName>
    </submittedName>
</protein>
<organism evidence="1 2">
    <name type="scientific">Paracoccus lichenicola</name>
    <dbReference type="NCBI Taxonomy" id="2665644"/>
    <lineage>
        <taxon>Bacteria</taxon>
        <taxon>Pseudomonadati</taxon>
        <taxon>Pseudomonadota</taxon>
        <taxon>Alphaproteobacteria</taxon>
        <taxon>Rhodobacterales</taxon>
        <taxon>Paracoccaceae</taxon>
        <taxon>Paracoccus</taxon>
    </lineage>
</organism>
<reference evidence="1 2" key="1">
    <citation type="submission" date="2019-11" db="EMBL/GenBank/DDBJ databases">
        <authorList>
            <person name="Lang L."/>
        </authorList>
    </citation>
    <scope>NUCLEOTIDE SEQUENCE [LARGE SCALE GENOMIC DNA]</scope>
    <source>
        <strain evidence="1 2">YIM 132242</strain>
    </source>
</reference>
<accession>A0A6L6HTG4</accession>